<name>K3WHH7_GLOUD</name>
<protein>
    <submittedName>
        <fullName evidence="1">Uncharacterized protein</fullName>
    </submittedName>
</protein>
<dbReference type="VEuPathDB" id="FungiDB:PYU1_G004409"/>
<proteinExistence type="predicted"/>
<evidence type="ECO:0000313" key="2">
    <source>
        <dbReference type="Proteomes" id="UP000019132"/>
    </source>
</evidence>
<evidence type="ECO:0000313" key="1">
    <source>
        <dbReference type="EnsemblProtists" id="PYU1_T004419"/>
    </source>
</evidence>
<organism evidence="1 2">
    <name type="scientific">Globisporangium ultimum (strain ATCC 200006 / CBS 805.95 / DAOM BR144)</name>
    <name type="common">Pythium ultimum</name>
    <dbReference type="NCBI Taxonomy" id="431595"/>
    <lineage>
        <taxon>Eukaryota</taxon>
        <taxon>Sar</taxon>
        <taxon>Stramenopiles</taxon>
        <taxon>Oomycota</taxon>
        <taxon>Peronosporomycetes</taxon>
        <taxon>Pythiales</taxon>
        <taxon>Pythiaceae</taxon>
        <taxon>Globisporangium</taxon>
    </lineage>
</organism>
<dbReference type="HOGENOM" id="CLU_2228577_0_0_1"/>
<dbReference type="EMBL" id="GL376631">
    <property type="status" value="NOT_ANNOTATED_CDS"/>
    <property type="molecule type" value="Genomic_DNA"/>
</dbReference>
<dbReference type="AlphaFoldDB" id="K3WHH7"/>
<dbReference type="InParanoid" id="K3WHH7"/>
<reference evidence="1" key="3">
    <citation type="submission" date="2015-02" db="UniProtKB">
        <authorList>
            <consortium name="EnsemblProtists"/>
        </authorList>
    </citation>
    <scope>IDENTIFICATION</scope>
    <source>
        <strain evidence="1">DAOM BR144</strain>
    </source>
</reference>
<reference evidence="2" key="2">
    <citation type="submission" date="2010-04" db="EMBL/GenBank/DDBJ databases">
        <authorList>
            <person name="Buell R."/>
            <person name="Hamilton J."/>
            <person name="Hostetler J."/>
        </authorList>
    </citation>
    <scope>NUCLEOTIDE SEQUENCE [LARGE SCALE GENOMIC DNA]</scope>
    <source>
        <strain evidence="2">DAOM:BR144</strain>
    </source>
</reference>
<accession>K3WHH7</accession>
<sequence length="106" mass="11737">MGFGSGPLRGILLWFSTRNFQSSTRMLRSSPTASLALIRRLNSSSLHRLSCSSAVSPAWTLRQSRIALFGASSSSKFEWFCLKAEDLLICNNNDMFVLRSAEASTK</sequence>
<reference evidence="2" key="1">
    <citation type="journal article" date="2010" name="Genome Biol.">
        <title>Genome sequence of the necrotrophic plant pathogen Pythium ultimum reveals original pathogenicity mechanisms and effector repertoire.</title>
        <authorList>
            <person name="Levesque C.A."/>
            <person name="Brouwer H."/>
            <person name="Cano L."/>
            <person name="Hamilton J.P."/>
            <person name="Holt C."/>
            <person name="Huitema E."/>
            <person name="Raffaele S."/>
            <person name="Robideau G.P."/>
            <person name="Thines M."/>
            <person name="Win J."/>
            <person name="Zerillo M.M."/>
            <person name="Beakes G.W."/>
            <person name="Boore J.L."/>
            <person name="Busam D."/>
            <person name="Dumas B."/>
            <person name="Ferriera S."/>
            <person name="Fuerstenberg S.I."/>
            <person name="Gachon C.M."/>
            <person name="Gaulin E."/>
            <person name="Govers F."/>
            <person name="Grenville-Briggs L."/>
            <person name="Horner N."/>
            <person name="Hostetler J."/>
            <person name="Jiang R.H."/>
            <person name="Johnson J."/>
            <person name="Krajaejun T."/>
            <person name="Lin H."/>
            <person name="Meijer H.J."/>
            <person name="Moore B."/>
            <person name="Morris P."/>
            <person name="Phuntmart V."/>
            <person name="Puiu D."/>
            <person name="Shetty J."/>
            <person name="Stajich J.E."/>
            <person name="Tripathy S."/>
            <person name="Wawra S."/>
            <person name="van West P."/>
            <person name="Whitty B.R."/>
            <person name="Coutinho P.M."/>
            <person name="Henrissat B."/>
            <person name="Martin F."/>
            <person name="Thomas P.D."/>
            <person name="Tyler B.M."/>
            <person name="De Vries R.P."/>
            <person name="Kamoun S."/>
            <person name="Yandell M."/>
            <person name="Tisserat N."/>
            <person name="Buell C.R."/>
        </authorList>
    </citation>
    <scope>NUCLEOTIDE SEQUENCE</scope>
    <source>
        <strain evidence="2">DAOM:BR144</strain>
    </source>
</reference>
<dbReference type="Proteomes" id="UP000019132">
    <property type="component" value="Unassembled WGS sequence"/>
</dbReference>
<dbReference type="EnsemblProtists" id="PYU1_T004419">
    <property type="protein sequence ID" value="PYU1_T004419"/>
    <property type="gene ID" value="PYU1_G004409"/>
</dbReference>
<keyword evidence="2" id="KW-1185">Reference proteome</keyword>